<dbReference type="EMBL" id="BMRG01000020">
    <property type="protein sequence ID" value="GGP80557.1"/>
    <property type="molecule type" value="Genomic_DNA"/>
</dbReference>
<dbReference type="PROSITE" id="PS50271">
    <property type="entry name" value="ZF_UBP"/>
    <property type="match status" value="1"/>
</dbReference>
<reference evidence="2" key="2">
    <citation type="submission" date="2020-09" db="EMBL/GenBank/DDBJ databases">
        <authorList>
            <person name="Sun Q."/>
            <person name="Ohkuma M."/>
        </authorList>
    </citation>
    <scope>NUCLEOTIDE SEQUENCE</scope>
    <source>
        <strain evidence="2">JCM 3313</strain>
    </source>
</reference>
<organism evidence="2 3">
    <name type="scientific">Saccharothrix coeruleofusca</name>
    <dbReference type="NCBI Taxonomy" id="33919"/>
    <lineage>
        <taxon>Bacteria</taxon>
        <taxon>Bacillati</taxon>
        <taxon>Actinomycetota</taxon>
        <taxon>Actinomycetes</taxon>
        <taxon>Pseudonocardiales</taxon>
        <taxon>Pseudonocardiaceae</taxon>
        <taxon>Saccharothrix</taxon>
    </lineage>
</organism>
<evidence type="ECO:0000313" key="3">
    <source>
        <dbReference type="Proteomes" id="UP000639606"/>
    </source>
</evidence>
<dbReference type="InterPro" id="IPR013083">
    <property type="entry name" value="Znf_RING/FYVE/PHD"/>
</dbReference>
<protein>
    <recommendedName>
        <fullName evidence="1">UBP-type domain-containing protein</fullName>
    </recommendedName>
</protein>
<dbReference type="SUPFAM" id="SSF57850">
    <property type="entry name" value="RING/U-box"/>
    <property type="match status" value="1"/>
</dbReference>
<name>A0A918AUY8_9PSEU</name>
<dbReference type="Pfam" id="PF02148">
    <property type="entry name" value="zf-UBP"/>
    <property type="match status" value="1"/>
</dbReference>
<dbReference type="Proteomes" id="UP000639606">
    <property type="component" value="Unassembled WGS sequence"/>
</dbReference>
<dbReference type="Gene3D" id="3.30.40.10">
    <property type="entry name" value="Zinc/RING finger domain, C3HC4 (zinc finger)"/>
    <property type="match status" value="1"/>
</dbReference>
<sequence length="87" mass="9687">MTCPHTADLPATEVAPDSAEGCADCLALGEHNWSHLRKCLTCGHVACCDSSPRRHATAHFQATEHPVMRSVEPGEQWRWCYLDDRIV</sequence>
<dbReference type="GO" id="GO:0008270">
    <property type="term" value="F:zinc ion binding"/>
    <property type="evidence" value="ECO:0007669"/>
    <property type="project" value="InterPro"/>
</dbReference>
<dbReference type="RefSeq" id="WP_189226974.1">
    <property type="nucleotide sequence ID" value="NZ_BMRG01000020.1"/>
</dbReference>
<feature type="domain" description="UBP-type" evidence="1">
    <location>
        <begin position="1"/>
        <end position="87"/>
    </location>
</feature>
<accession>A0A918AUY8</accession>
<keyword evidence="3" id="KW-1185">Reference proteome</keyword>
<proteinExistence type="predicted"/>
<evidence type="ECO:0000259" key="1">
    <source>
        <dbReference type="PROSITE" id="PS50271"/>
    </source>
</evidence>
<gene>
    <name evidence="2" type="ORF">GCM10010185_63040</name>
</gene>
<reference evidence="2" key="1">
    <citation type="journal article" date="2014" name="Int. J. Syst. Evol. Microbiol.">
        <title>Complete genome sequence of Corynebacterium casei LMG S-19264T (=DSM 44701T), isolated from a smear-ripened cheese.</title>
        <authorList>
            <consortium name="US DOE Joint Genome Institute (JGI-PGF)"/>
            <person name="Walter F."/>
            <person name="Albersmeier A."/>
            <person name="Kalinowski J."/>
            <person name="Ruckert C."/>
        </authorList>
    </citation>
    <scope>NUCLEOTIDE SEQUENCE</scope>
    <source>
        <strain evidence="2">JCM 3313</strain>
    </source>
</reference>
<evidence type="ECO:0000313" key="2">
    <source>
        <dbReference type="EMBL" id="GGP80557.1"/>
    </source>
</evidence>
<dbReference type="InterPro" id="IPR001607">
    <property type="entry name" value="Znf_UBP"/>
</dbReference>
<dbReference type="AlphaFoldDB" id="A0A918AUY8"/>
<comment type="caution">
    <text evidence="2">The sequence shown here is derived from an EMBL/GenBank/DDBJ whole genome shotgun (WGS) entry which is preliminary data.</text>
</comment>